<dbReference type="EMBL" id="CP116805">
    <property type="protein sequence ID" value="WCL52922.1"/>
    <property type="molecule type" value="Genomic_DNA"/>
</dbReference>
<organism evidence="1 2">
    <name type="scientific">Gimibacter soli</name>
    <dbReference type="NCBI Taxonomy" id="3024400"/>
    <lineage>
        <taxon>Bacteria</taxon>
        <taxon>Pseudomonadati</taxon>
        <taxon>Pseudomonadota</taxon>
        <taxon>Alphaproteobacteria</taxon>
        <taxon>Kordiimonadales</taxon>
        <taxon>Temperatibacteraceae</taxon>
        <taxon>Gimibacter</taxon>
    </lineage>
</organism>
<dbReference type="RefSeq" id="WP_289502428.1">
    <property type="nucleotide sequence ID" value="NZ_CP116805.1"/>
</dbReference>
<keyword evidence="2" id="KW-1185">Reference proteome</keyword>
<reference evidence="1" key="1">
    <citation type="submission" date="2023-01" db="EMBL/GenBank/DDBJ databases">
        <title>The genome sequence of Kordiimonadaceae bacterium 6D33.</title>
        <authorList>
            <person name="Liu Y."/>
        </authorList>
    </citation>
    <scope>NUCLEOTIDE SEQUENCE</scope>
    <source>
        <strain evidence="1">6D33</strain>
    </source>
</reference>
<evidence type="ECO:0000313" key="1">
    <source>
        <dbReference type="EMBL" id="WCL52922.1"/>
    </source>
</evidence>
<protein>
    <submittedName>
        <fullName evidence="1">Uncharacterized protein</fullName>
    </submittedName>
</protein>
<evidence type="ECO:0000313" key="2">
    <source>
        <dbReference type="Proteomes" id="UP001217500"/>
    </source>
</evidence>
<sequence length="103" mass="11336">MPNRHPVYPGNIRGRLRLDLAVSDVRLSSLSPEALAAAPDIPREAKISILRQWEYDARDIAVAVEEGMGARENHDLRRILSALHALGAELDMTSSPPTKQGGW</sequence>
<accession>A0AAF0BKF8</accession>
<dbReference type="KEGG" id="gso:PH603_10270"/>
<dbReference type="AlphaFoldDB" id="A0AAF0BKF8"/>
<dbReference type="Proteomes" id="UP001217500">
    <property type="component" value="Chromosome"/>
</dbReference>
<proteinExistence type="predicted"/>
<name>A0AAF0BKF8_9PROT</name>
<gene>
    <name evidence="1" type="ORF">PH603_10270</name>
</gene>